<keyword evidence="2" id="KW-0732">Signal</keyword>
<comment type="caution">
    <text evidence="3">The sequence shown here is derived from an EMBL/GenBank/DDBJ whole genome shotgun (WGS) entry which is preliminary data.</text>
</comment>
<dbReference type="RefSeq" id="WP_136771641.1">
    <property type="nucleotide sequence ID" value="NZ_CP156074.1"/>
</dbReference>
<reference evidence="3 4" key="1">
    <citation type="submission" date="2019-04" db="EMBL/GenBank/DDBJ databases">
        <title>Chitiniphilus eburnea sp. nov., a novel chitinolytic bacterium isolated from aquaculture sludge.</title>
        <authorList>
            <person name="Sheng M."/>
        </authorList>
    </citation>
    <scope>NUCLEOTIDE SEQUENCE [LARGE SCALE GENOMIC DNA]</scope>
    <source>
        <strain evidence="3 4">HX-2-15</strain>
    </source>
</reference>
<evidence type="ECO:0000256" key="2">
    <source>
        <dbReference type="SAM" id="SignalP"/>
    </source>
</evidence>
<feature type="signal peptide" evidence="2">
    <location>
        <begin position="1"/>
        <end position="21"/>
    </location>
</feature>
<evidence type="ECO:0000313" key="3">
    <source>
        <dbReference type="EMBL" id="TJZ79127.1"/>
    </source>
</evidence>
<name>A0A4U0QCI6_9NEIS</name>
<keyword evidence="4" id="KW-1185">Reference proteome</keyword>
<dbReference type="Proteomes" id="UP000310016">
    <property type="component" value="Unassembled WGS sequence"/>
</dbReference>
<gene>
    <name evidence="3" type="ORF">FAZ21_02250</name>
</gene>
<feature type="chain" id="PRO_5020765808" description="Lipoprotein" evidence="2">
    <location>
        <begin position="22"/>
        <end position="171"/>
    </location>
</feature>
<proteinExistence type="predicted"/>
<dbReference type="OrthoDB" id="8591811at2"/>
<evidence type="ECO:0008006" key="5">
    <source>
        <dbReference type="Google" id="ProtNLM"/>
    </source>
</evidence>
<feature type="compositionally biased region" description="Low complexity" evidence="1">
    <location>
        <begin position="40"/>
        <end position="49"/>
    </location>
</feature>
<evidence type="ECO:0000313" key="4">
    <source>
        <dbReference type="Proteomes" id="UP000310016"/>
    </source>
</evidence>
<organism evidence="3 4">
    <name type="scientific">Chitiniphilus eburneus</name>
    <dbReference type="NCBI Taxonomy" id="2571148"/>
    <lineage>
        <taxon>Bacteria</taxon>
        <taxon>Pseudomonadati</taxon>
        <taxon>Pseudomonadota</taxon>
        <taxon>Betaproteobacteria</taxon>
        <taxon>Neisseriales</taxon>
        <taxon>Chitinibacteraceae</taxon>
        <taxon>Chitiniphilus</taxon>
    </lineage>
</organism>
<evidence type="ECO:0000256" key="1">
    <source>
        <dbReference type="SAM" id="MobiDB-lite"/>
    </source>
</evidence>
<sequence length="171" mass="18389">MTKAFKLMSAMLAGILLSACGSMPPSTTQPGQPAGQAGVPATPAEPTEPPLAETEIQQLKTAPTVLIEGRSAESILNDIEQYRTSRGMTVAARSKTRIEFVAGIVKAKRPTQARIRYVLLPVKNGFNLSARVFQVSYPGTGREKVADITAEVADRLNTELVRYSQSGGSWR</sequence>
<dbReference type="AlphaFoldDB" id="A0A4U0QCI6"/>
<dbReference type="EMBL" id="SUMF01000001">
    <property type="protein sequence ID" value="TJZ79127.1"/>
    <property type="molecule type" value="Genomic_DNA"/>
</dbReference>
<accession>A0A4U0QCI6</accession>
<dbReference type="PROSITE" id="PS51257">
    <property type="entry name" value="PROKAR_LIPOPROTEIN"/>
    <property type="match status" value="1"/>
</dbReference>
<protein>
    <recommendedName>
        <fullName evidence="5">Lipoprotein</fullName>
    </recommendedName>
</protein>
<feature type="region of interest" description="Disordered" evidence="1">
    <location>
        <begin position="23"/>
        <end position="49"/>
    </location>
</feature>